<dbReference type="GeneID" id="6017724"/>
<protein>
    <submittedName>
        <fullName evidence="10">Indigoidine synthase A family protein</fullName>
    </submittedName>
</protein>
<name>D6RK37_COPC7</name>
<dbReference type="Gene3D" id="3.40.1190.20">
    <property type="match status" value="2"/>
</dbReference>
<dbReference type="InterPro" id="IPR022830">
    <property type="entry name" value="Indigdn_synthA-like"/>
</dbReference>
<evidence type="ECO:0000313" key="11">
    <source>
        <dbReference type="Proteomes" id="UP000001861"/>
    </source>
</evidence>
<keyword evidence="3" id="KW-0418">Kinase</keyword>
<dbReference type="Pfam" id="PF00294">
    <property type="entry name" value="PfkB"/>
    <property type="match status" value="1"/>
</dbReference>
<keyword evidence="6" id="KW-0456">Lyase</keyword>
<dbReference type="GO" id="GO:0016301">
    <property type="term" value="F:kinase activity"/>
    <property type="evidence" value="ECO:0007669"/>
    <property type="project" value="UniProtKB-KW"/>
</dbReference>
<keyword evidence="5" id="KW-0464">Manganese</keyword>
<dbReference type="EMBL" id="AACS02000001">
    <property type="protein sequence ID" value="EFI28609.1"/>
    <property type="molecule type" value="Genomic_DNA"/>
</dbReference>
<dbReference type="eggNOG" id="KOG3009">
    <property type="taxonomic scope" value="Eukaryota"/>
</dbReference>
<feature type="region of interest" description="Disordered" evidence="8">
    <location>
        <begin position="364"/>
        <end position="390"/>
    </location>
</feature>
<dbReference type="SUPFAM" id="SSF53613">
    <property type="entry name" value="Ribokinase-like"/>
    <property type="match status" value="1"/>
</dbReference>
<keyword evidence="4" id="KW-0378">Hydrolase</keyword>
<dbReference type="Gene3D" id="3.40.1790.10">
    <property type="entry name" value="Indigoidine synthase domain"/>
    <property type="match status" value="1"/>
</dbReference>
<accession>D6RK37</accession>
<dbReference type="Pfam" id="PF04227">
    <property type="entry name" value="Indigoidine_A"/>
    <property type="match status" value="1"/>
</dbReference>
<dbReference type="Proteomes" id="UP000001861">
    <property type="component" value="Unassembled WGS sequence"/>
</dbReference>
<evidence type="ECO:0000256" key="6">
    <source>
        <dbReference type="ARBA" id="ARBA00023239"/>
    </source>
</evidence>
<dbReference type="GO" id="GO:0046872">
    <property type="term" value="F:metal ion binding"/>
    <property type="evidence" value="ECO:0007669"/>
    <property type="project" value="UniProtKB-KW"/>
</dbReference>
<comment type="caution">
    <text evidence="10">The sequence shown here is derived from an EMBL/GenBank/DDBJ whole genome shotgun (WGS) entry which is preliminary data.</text>
</comment>
<gene>
    <name evidence="10" type="ORF">CC1G_13635</name>
</gene>
<keyword evidence="7" id="KW-0326">Glycosidase</keyword>
<dbReference type="VEuPathDB" id="FungiDB:CC1G_13635"/>
<dbReference type="AlphaFoldDB" id="D6RK37"/>
<evidence type="ECO:0000256" key="5">
    <source>
        <dbReference type="ARBA" id="ARBA00023211"/>
    </source>
</evidence>
<sequence length="758" mass="80681">MIPIRRRLLLGVRYREPFRRFSSLKSLKETGAPVDIHPEVEDALARNIPVVALETALVTHGLPHPYSFDVPLELEGAVRGTGAIPATIGLVHGRVKIGLEEHELERLATRTFQPAKISRRDVAAAIATKSDGGLWDDASPSIQPNEALIGTTCSATLLLASLAGIKVFATGGLGGVHRGGENSMDVSADLQELTRCPVGLVSSGVKSILDIGRTLEYLETAGVPVIAYGGTKEFPAFFSRHSGHHVPWNVEDPSIAAKMLHAQLQLGMKNGMLFAAPIPEQYSVAGELIQQCVNQAVRESEENGVAQSGKDATPWLLGRVLELSKGQSLESNIALLRNNAVIGGMIAVEYAKLIGVGEQSDTTAYTPPPGKTVPFSKDNAGQTKNPPKPGPVDIAVVGSAALDITAKADSSVNPSLAPHSTIPGSVSLTLGGVARNIAEASSRAAQAAYQGVSSVLVSPVGEDLLGHILTEEITRFVPRLAAHSPKYVAFDGNLDANSMQTLVHYCQEQKTQILTTASEPTSVVKSARILPTLASWLKTARPTQPLVNHFTPNVLELQHVYEEARSEEYDLMASDWWWDNVNSLSLGSNFRLEVEQLARQAVDDHDASKGTLAFLTERGIAQMAVHLLPFFQHIWIKCGAQGAIAVMQISAEEASSSGFANEHTNIAKRRIVAHGNGGEILVLQHFPPLKIGKAANVTGAGDTFVGALLAGIAHDGKQIYDTQGLESVVNTAQKAACLTLESHDAVSPLVSSLSKVSN</sequence>
<keyword evidence="2" id="KW-0479">Metal-binding</keyword>
<dbReference type="PANTHER" id="PTHR42909">
    <property type="entry name" value="ZGC:136858"/>
    <property type="match status" value="1"/>
</dbReference>
<dbReference type="GO" id="GO:0004730">
    <property type="term" value="F:pseudouridylate synthase activity"/>
    <property type="evidence" value="ECO:0007669"/>
    <property type="project" value="InterPro"/>
</dbReference>
<dbReference type="InterPro" id="IPR011611">
    <property type="entry name" value="PfkB_dom"/>
</dbReference>
<keyword evidence="1" id="KW-0808">Transferase</keyword>
<dbReference type="PROSITE" id="PS00584">
    <property type="entry name" value="PFKB_KINASES_2"/>
    <property type="match status" value="1"/>
</dbReference>
<evidence type="ECO:0000256" key="2">
    <source>
        <dbReference type="ARBA" id="ARBA00022723"/>
    </source>
</evidence>
<dbReference type="KEGG" id="cci:CC1G_13635"/>
<evidence type="ECO:0000259" key="9">
    <source>
        <dbReference type="Pfam" id="PF00294"/>
    </source>
</evidence>
<dbReference type="HAMAP" id="MF_01876">
    <property type="entry name" value="PsiMP_glycosidase"/>
    <property type="match status" value="1"/>
</dbReference>
<evidence type="ECO:0000256" key="1">
    <source>
        <dbReference type="ARBA" id="ARBA00022679"/>
    </source>
</evidence>
<dbReference type="HOGENOM" id="CLU_012201_3_2_1"/>
<keyword evidence="11" id="KW-1185">Reference proteome</keyword>
<dbReference type="PANTHER" id="PTHR42909:SF1">
    <property type="entry name" value="CARBOHYDRATE KINASE PFKB DOMAIN-CONTAINING PROTEIN"/>
    <property type="match status" value="1"/>
</dbReference>
<proteinExistence type="inferred from homology"/>
<dbReference type="InterPro" id="IPR002173">
    <property type="entry name" value="Carboh/pur_kinase_PfkB_CS"/>
</dbReference>
<dbReference type="SUPFAM" id="SSF110581">
    <property type="entry name" value="Indigoidine synthase A-like"/>
    <property type="match status" value="1"/>
</dbReference>
<dbReference type="OMA" id="FNCIIAT"/>
<evidence type="ECO:0000256" key="8">
    <source>
        <dbReference type="SAM" id="MobiDB-lite"/>
    </source>
</evidence>
<dbReference type="STRING" id="240176.D6RK37"/>
<dbReference type="RefSeq" id="XP_002912103.1">
    <property type="nucleotide sequence ID" value="XM_002912057.1"/>
</dbReference>
<evidence type="ECO:0000256" key="7">
    <source>
        <dbReference type="ARBA" id="ARBA00023295"/>
    </source>
</evidence>
<evidence type="ECO:0000256" key="3">
    <source>
        <dbReference type="ARBA" id="ARBA00022777"/>
    </source>
</evidence>
<dbReference type="GO" id="GO:0016798">
    <property type="term" value="F:hydrolase activity, acting on glycosyl bonds"/>
    <property type="evidence" value="ECO:0007669"/>
    <property type="project" value="UniProtKB-KW"/>
</dbReference>
<dbReference type="OrthoDB" id="198885at2759"/>
<evidence type="ECO:0000256" key="4">
    <source>
        <dbReference type="ARBA" id="ARBA00022801"/>
    </source>
</evidence>
<dbReference type="GO" id="GO:0005737">
    <property type="term" value="C:cytoplasm"/>
    <property type="evidence" value="ECO:0007669"/>
    <property type="project" value="TreeGrafter"/>
</dbReference>
<dbReference type="FunCoup" id="D6RK37">
    <property type="interactions" value="24"/>
</dbReference>
<feature type="domain" description="Carbohydrate kinase PfkB" evidence="9">
    <location>
        <begin position="662"/>
        <end position="748"/>
    </location>
</feature>
<dbReference type="InterPro" id="IPR007342">
    <property type="entry name" value="PsuG"/>
</dbReference>
<dbReference type="InParanoid" id="D6RK37"/>
<dbReference type="InterPro" id="IPR029056">
    <property type="entry name" value="Ribokinase-like"/>
</dbReference>
<organism evidence="10 11">
    <name type="scientific">Coprinopsis cinerea (strain Okayama-7 / 130 / ATCC MYA-4618 / FGSC 9003)</name>
    <name type="common">Inky cap fungus</name>
    <name type="synonym">Hormographiella aspergillata</name>
    <dbReference type="NCBI Taxonomy" id="240176"/>
    <lineage>
        <taxon>Eukaryota</taxon>
        <taxon>Fungi</taxon>
        <taxon>Dikarya</taxon>
        <taxon>Basidiomycota</taxon>
        <taxon>Agaricomycotina</taxon>
        <taxon>Agaricomycetes</taxon>
        <taxon>Agaricomycetidae</taxon>
        <taxon>Agaricales</taxon>
        <taxon>Agaricineae</taxon>
        <taxon>Psathyrellaceae</taxon>
        <taxon>Coprinopsis</taxon>
    </lineage>
</organism>
<evidence type="ECO:0000313" key="10">
    <source>
        <dbReference type="EMBL" id="EFI28609.1"/>
    </source>
</evidence>
<reference evidence="10 11" key="1">
    <citation type="journal article" date="2010" name="Proc. Natl. Acad. Sci. U.S.A.">
        <title>Insights into evolution of multicellular fungi from the assembled chromosomes of the mushroom Coprinopsis cinerea (Coprinus cinereus).</title>
        <authorList>
            <person name="Stajich J.E."/>
            <person name="Wilke S.K."/>
            <person name="Ahren D."/>
            <person name="Au C.H."/>
            <person name="Birren B.W."/>
            <person name="Borodovsky M."/>
            <person name="Burns C."/>
            <person name="Canback B."/>
            <person name="Casselton L.A."/>
            <person name="Cheng C.K."/>
            <person name="Deng J."/>
            <person name="Dietrich F.S."/>
            <person name="Fargo D.C."/>
            <person name="Farman M.L."/>
            <person name="Gathman A.C."/>
            <person name="Goldberg J."/>
            <person name="Guigo R."/>
            <person name="Hoegger P.J."/>
            <person name="Hooker J.B."/>
            <person name="Huggins A."/>
            <person name="James T.Y."/>
            <person name="Kamada T."/>
            <person name="Kilaru S."/>
            <person name="Kodira C."/>
            <person name="Kues U."/>
            <person name="Kupfer D."/>
            <person name="Kwan H.S."/>
            <person name="Lomsadze A."/>
            <person name="Li W."/>
            <person name="Lilly W.W."/>
            <person name="Ma L.J."/>
            <person name="Mackey A.J."/>
            <person name="Manning G."/>
            <person name="Martin F."/>
            <person name="Muraguchi H."/>
            <person name="Natvig D.O."/>
            <person name="Palmerini H."/>
            <person name="Ramesh M.A."/>
            <person name="Rehmeyer C.J."/>
            <person name="Roe B.A."/>
            <person name="Shenoy N."/>
            <person name="Stanke M."/>
            <person name="Ter-Hovhannisyan V."/>
            <person name="Tunlid A."/>
            <person name="Velagapudi R."/>
            <person name="Vision T.J."/>
            <person name="Zeng Q."/>
            <person name="Zolan M.E."/>
            <person name="Pukkila P.J."/>
        </authorList>
    </citation>
    <scope>NUCLEOTIDE SEQUENCE [LARGE SCALE GENOMIC DNA]</scope>
    <source>
        <strain evidence="11">Okayama-7 / 130 / ATCC MYA-4618 / FGSC 9003</strain>
    </source>
</reference>